<accession>A0A832M2U0</accession>
<comment type="caution">
    <text evidence="1">The sequence shown here is derived from an EMBL/GenBank/DDBJ whole genome shotgun (WGS) entry which is preliminary data.</text>
</comment>
<proteinExistence type="predicted"/>
<evidence type="ECO:0000313" key="1">
    <source>
        <dbReference type="EMBL" id="HGW93710.1"/>
    </source>
</evidence>
<organism evidence="1">
    <name type="scientific">Oscillatoriales cyanobacterium SpSt-402</name>
    <dbReference type="NCBI Taxonomy" id="2282168"/>
    <lineage>
        <taxon>Bacteria</taxon>
        <taxon>Bacillati</taxon>
        <taxon>Cyanobacteriota</taxon>
        <taxon>Cyanophyceae</taxon>
        <taxon>Oscillatoriophycideae</taxon>
        <taxon>Oscillatoriales</taxon>
    </lineage>
</organism>
<name>A0A832M2U0_9CYAN</name>
<reference evidence="1" key="1">
    <citation type="journal article" date="2020" name="mSystems">
        <title>Genome- and Community-Level Interaction Insights into Carbon Utilization and Element Cycling Functions of Hydrothermarchaeota in Hydrothermal Sediment.</title>
        <authorList>
            <person name="Zhou Z."/>
            <person name="Liu Y."/>
            <person name="Xu W."/>
            <person name="Pan J."/>
            <person name="Luo Z.H."/>
            <person name="Li M."/>
        </authorList>
    </citation>
    <scope>NUCLEOTIDE SEQUENCE [LARGE SCALE GENOMIC DNA]</scope>
    <source>
        <strain evidence="1">SpSt-402</strain>
    </source>
</reference>
<protein>
    <submittedName>
        <fullName evidence="1">Uncharacterized protein</fullName>
    </submittedName>
</protein>
<sequence length="124" mass="14377">MSNGSYIEFDEFGVLNIFCMNCHEKIAGRTYIEVASRSDPNKKEKVIALARYSTYREKKVSMSDGSYASLLLCDKCEMKEQDPQEMTRQIHSGWEKECRHAGRNLQELDEVKKAHVVKQKQQIL</sequence>
<gene>
    <name evidence="1" type="ORF">ENR47_05430</name>
</gene>
<dbReference type="AlphaFoldDB" id="A0A832M2U0"/>
<dbReference type="EMBL" id="DSRD01000353">
    <property type="protein sequence ID" value="HGW93710.1"/>
    <property type="molecule type" value="Genomic_DNA"/>
</dbReference>